<dbReference type="PANTHER" id="PTHR36833:SF1">
    <property type="entry name" value="INTEGRAL MEMBRANE TRANSPORT PROTEIN"/>
    <property type="match status" value="1"/>
</dbReference>
<keyword evidence="1" id="KW-0472">Membrane</keyword>
<dbReference type="Pfam" id="PF06182">
    <property type="entry name" value="ABC2_membrane_6"/>
    <property type="match status" value="1"/>
</dbReference>
<protein>
    <recommendedName>
        <fullName evidence="4">ABC transporter permease</fullName>
    </recommendedName>
</protein>
<reference evidence="2 3" key="1">
    <citation type="journal article" date="2016" name="Nat. Commun.">
        <title>Thousands of microbial genomes shed light on interconnected biogeochemical processes in an aquifer system.</title>
        <authorList>
            <person name="Anantharaman K."/>
            <person name="Brown C.T."/>
            <person name="Hug L.A."/>
            <person name="Sharon I."/>
            <person name="Castelle C.J."/>
            <person name="Probst A.J."/>
            <person name="Thomas B.C."/>
            <person name="Singh A."/>
            <person name="Wilkins M.J."/>
            <person name="Karaoz U."/>
            <person name="Brodie E.L."/>
            <person name="Williams K.H."/>
            <person name="Hubbard S.S."/>
            <person name="Banfield J.F."/>
        </authorList>
    </citation>
    <scope>NUCLEOTIDE SEQUENCE [LARGE SCALE GENOMIC DNA]</scope>
</reference>
<dbReference type="PANTHER" id="PTHR36833">
    <property type="entry name" value="SLR0610 PROTEIN-RELATED"/>
    <property type="match status" value="1"/>
</dbReference>
<proteinExistence type="predicted"/>
<dbReference type="EMBL" id="MFFM01000047">
    <property type="protein sequence ID" value="OGF08446.1"/>
    <property type="molecule type" value="Genomic_DNA"/>
</dbReference>
<accession>A0A1F5R1X8</accession>
<dbReference type="AlphaFoldDB" id="A0A1F5R1X8"/>
<name>A0A1F5R1X8_9BACT</name>
<feature type="transmembrane region" description="Helical" evidence="1">
    <location>
        <begin position="166"/>
        <end position="190"/>
    </location>
</feature>
<keyword evidence="1" id="KW-1133">Transmembrane helix</keyword>
<dbReference type="Proteomes" id="UP000177230">
    <property type="component" value="Unassembled WGS sequence"/>
</dbReference>
<evidence type="ECO:0008006" key="4">
    <source>
        <dbReference type="Google" id="ProtNLM"/>
    </source>
</evidence>
<gene>
    <name evidence="2" type="ORF">A2024_07005</name>
</gene>
<sequence>MQLIGVLFIVSLFVKVPSLKGWRKEEIFFIFGFSQVSLGLFFTFFSNLLELSEKYIIEGNFDRILLRPLNSFFQVVTERIYWEESSTILVGLSMMSYALSKMHLQLSAGDYLVTFGLVLAACTIYLAIFTILVSLTFWFNDRGSVVSVMLMLEGFSRYPVTIFNRVVRVILTFVIPYAFTAFFPSMYVLGKDRYSIYVWMTPVVALVFLGLALLVWRQGARAYESTGS</sequence>
<feature type="transmembrane region" description="Helical" evidence="1">
    <location>
        <begin position="196"/>
        <end position="216"/>
    </location>
</feature>
<keyword evidence="1" id="KW-0812">Transmembrane</keyword>
<evidence type="ECO:0000256" key="1">
    <source>
        <dbReference type="SAM" id="Phobius"/>
    </source>
</evidence>
<feature type="transmembrane region" description="Helical" evidence="1">
    <location>
        <begin position="111"/>
        <end position="139"/>
    </location>
</feature>
<organism evidence="2 3">
    <name type="scientific">Candidatus Edwardsbacteria bacterium GWF2_54_11</name>
    <dbReference type="NCBI Taxonomy" id="1817851"/>
    <lineage>
        <taxon>Bacteria</taxon>
        <taxon>Candidatus Edwardsiibacteriota</taxon>
    </lineage>
</organism>
<comment type="caution">
    <text evidence="2">The sequence shown here is derived from an EMBL/GenBank/DDBJ whole genome shotgun (WGS) entry which is preliminary data.</text>
</comment>
<evidence type="ECO:0000313" key="3">
    <source>
        <dbReference type="Proteomes" id="UP000177230"/>
    </source>
</evidence>
<evidence type="ECO:0000313" key="2">
    <source>
        <dbReference type="EMBL" id="OGF08446.1"/>
    </source>
</evidence>
<feature type="transmembrane region" description="Helical" evidence="1">
    <location>
        <begin position="28"/>
        <end position="49"/>
    </location>
</feature>
<dbReference type="InterPro" id="IPR010390">
    <property type="entry name" value="ABC-2_transporter-like"/>
</dbReference>